<dbReference type="InterPro" id="IPR001387">
    <property type="entry name" value="Cro/C1-type_HTH"/>
</dbReference>
<reference evidence="2 3" key="1">
    <citation type="submission" date="2020-06" db="EMBL/GenBank/DDBJ databases">
        <authorList>
            <person name="Criscuolo A."/>
        </authorList>
    </citation>
    <scope>NUCLEOTIDE SEQUENCE [LARGE SCALE GENOMIC DNA]</scope>
    <source>
        <strain evidence="3">CIP 110025</strain>
    </source>
</reference>
<dbReference type="Gene3D" id="1.10.260.40">
    <property type="entry name" value="lambda repressor-like DNA-binding domains"/>
    <property type="match status" value="1"/>
</dbReference>
<comment type="caution">
    <text evidence="2">The sequence shown here is derived from an EMBL/GenBank/DDBJ whole genome shotgun (WGS) entry which is preliminary data.</text>
</comment>
<evidence type="ECO:0000313" key="3">
    <source>
        <dbReference type="Proteomes" id="UP000556700"/>
    </source>
</evidence>
<feature type="domain" description="HTH cro/C1-type" evidence="1">
    <location>
        <begin position="20"/>
        <end position="77"/>
    </location>
</feature>
<dbReference type="InterPro" id="IPR010982">
    <property type="entry name" value="Lambda_DNA-bd_dom_sf"/>
</dbReference>
<dbReference type="SUPFAM" id="SSF47413">
    <property type="entry name" value="lambda repressor-like DNA-binding domains"/>
    <property type="match status" value="1"/>
</dbReference>
<dbReference type="AlphaFoldDB" id="A0A6V6YYP0"/>
<dbReference type="GO" id="GO:0003677">
    <property type="term" value="F:DNA binding"/>
    <property type="evidence" value="ECO:0007669"/>
    <property type="project" value="InterPro"/>
</dbReference>
<accession>A0A6V6YYP0</accession>
<dbReference type="CDD" id="cd00093">
    <property type="entry name" value="HTH_XRE"/>
    <property type="match status" value="1"/>
</dbReference>
<gene>
    <name evidence="2" type="ORF">FLACHUCJ7_01942</name>
</gene>
<dbReference type="PROSITE" id="PS50943">
    <property type="entry name" value="HTH_CROC1"/>
    <property type="match status" value="1"/>
</dbReference>
<name>A0A6V6YYP0_9FLAO</name>
<dbReference type="EMBL" id="CAIJDO010000133">
    <property type="protein sequence ID" value="CAD0004648.1"/>
    <property type="molecule type" value="Genomic_DNA"/>
</dbReference>
<dbReference type="RefSeq" id="WP_031456906.1">
    <property type="nucleotide sequence ID" value="NZ_CAIJDO010000133.1"/>
</dbReference>
<keyword evidence="3" id="KW-1185">Reference proteome</keyword>
<protein>
    <recommendedName>
        <fullName evidence="1">HTH cro/C1-type domain-containing protein</fullName>
    </recommendedName>
</protein>
<dbReference type="Proteomes" id="UP000556700">
    <property type="component" value="Unassembled WGS sequence"/>
</dbReference>
<evidence type="ECO:0000259" key="1">
    <source>
        <dbReference type="PROSITE" id="PS50943"/>
    </source>
</evidence>
<sequence>MNKTLEFETTQFDFELVNHVKLLRKEQGISKENLSIKMGLSKTFVGNVESFTQRHKYSTRHLALLAKAFGFKNISDLVQFPTPKYDKIKVTVKQTFNESGSKVIGNEVLRIEEL</sequence>
<evidence type="ECO:0000313" key="2">
    <source>
        <dbReference type="EMBL" id="CAD0004648.1"/>
    </source>
</evidence>
<proteinExistence type="predicted"/>
<organism evidence="2 3">
    <name type="scientific">Flavobacterium chungangense</name>
    <dbReference type="NCBI Taxonomy" id="554283"/>
    <lineage>
        <taxon>Bacteria</taxon>
        <taxon>Pseudomonadati</taxon>
        <taxon>Bacteroidota</taxon>
        <taxon>Flavobacteriia</taxon>
        <taxon>Flavobacteriales</taxon>
        <taxon>Flavobacteriaceae</taxon>
        <taxon>Flavobacterium</taxon>
    </lineage>
</organism>